<name>A0A9W9AK77_9AGAR</name>
<evidence type="ECO:0000313" key="8">
    <source>
        <dbReference type="EMBL" id="KAJ4484777.1"/>
    </source>
</evidence>
<dbReference type="Pfam" id="PF00400">
    <property type="entry name" value="WD40"/>
    <property type="match status" value="2"/>
</dbReference>
<evidence type="ECO:0000256" key="2">
    <source>
        <dbReference type="ARBA" id="ARBA00022574"/>
    </source>
</evidence>
<dbReference type="InterPro" id="IPR051243">
    <property type="entry name" value="PcG_WD-repeat"/>
</dbReference>
<keyword evidence="2 6" id="KW-0853">WD repeat</keyword>
<feature type="repeat" description="WD" evidence="6">
    <location>
        <begin position="245"/>
        <end position="279"/>
    </location>
</feature>
<feature type="region of interest" description="Disordered" evidence="7">
    <location>
        <begin position="333"/>
        <end position="353"/>
    </location>
</feature>
<reference evidence="8" key="1">
    <citation type="submission" date="2022-08" db="EMBL/GenBank/DDBJ databases">
        <authorList>
            <consortium name="DOE Joint Genome Institute"/>
            <person name="Min B."/>
            <person name="Riley R."/>
            <person name="Sierra-Patev S."/>
            <person name="Naranjo-Ortiz M."/>
            <person name="Looney B."/>
            <person name="Konkel Z."/>
            <person name="Slot J.C."/>
            <person name="Sakamoto Y."/>
            <person name="Steenwyk J.L."/>
            <person name="Rokas A."/>
            <person name="Carro J."/>
            <person name="Camarero S."/>
            <person name="Ferreira P."/>
            <person name="Molpeceres G."/>
            <person name="Ruiz-Duenas F.J."/>
            <person name="Serrano A."/>
            <person name="Henrissat B."/>
            <person name="Drula E."/>
            <person name="Hughes K.W."/>
            <person name="Mata J.L."/>
            <person name="Ishikawa N.K."/>
            <person name="Vargas-Isla R."/>
            <person name="Ushijima S."/>
            <person name="Smith C.A."/>
            <person name="Ahrendt S."/>
            <person name="Andreopoulos W."/>
            <person name="He G."/>
            <person name="Labutti K."/>
            <person name="Lipzen A."/>
            <person name="Ng V."/>
            <person name="Sandor L."/>
            <person name="Barry K."/>
            <person name="Martinez A.T."/>
            <person name="Xiao Y."/>
            <person name="Gibbons J.G."/>
            <person name="Terashima K."/>
            <person name="Hibbett D.S."/>
            <person name="Grigoriev I.V."/>
        </authorList>
    </citation>
    <scope>NUCLEOTIDE SEQUENCE</scope>
    <source>
        <strain evidence="8">Sp2 HRB7682 ss15</strain>
    </source>
</reference>
<dbReference type="InterPro" id="IPR036322">
    <property type="entry name" value="WD40_repeat_dom_sf"/>
</dbReference>
<evidence type="ECO:0000256" key="1">
    <source>
        <dbReference type="ARBA" id="ARBA00008075"/>
    </source>
</evidence>
<dbReference type="AlphaFoldDB" id="A0A9W9AK77"/>
<evidence type="ECO:0000256" key="3">
    <source>
        <dbReference type="ARBA" id="ARBA00022737"/>
    </source>
</evidence>
<dbReference type="InterPro" id="IPR015943">
    <property type="entry name" value="WD40/YVTN_repeat-like_dom_sf"/>
</dbReference>
<evidence type="ECO:0000313" key="9">
    <source>
        <dbReference type="Proteomes" id="UP001150238"/>
    </source>
</evidence>
<reference evidence="8" key="2">
    <citation type="journal article" date="2023" name="Proc. Natl. Acad. Sci. U.S.A.">
        <title>A global phylogenomic analysis of the shiitake genus Lentinula.</title>
        <authorList>
            <person name="Sierra-Patev S."/>
            <person name="Min B."/>
            <person name="Naranjo-Ortiz M."/>
            <person name="Looney B."/>
            <person name="Konkel Z."/>
            <person name="Slot J.C."/>
            <person name="Sakamoto Y."/>
            <person name="Steenwyk J.L."/>
            <person name="Rokas A."/>
            <person name="Carro J."/>
            <person name="Camarero S."/>
            <person name="Ferreira P."/>
            <person name="Molpeceres G."/>
            <person name="Ruiz-Duenas F.J."/>
            <person name="Serrano A."/>
            <person name="Henrissat B."/>
            <person name="Drula E."/>
            <person name="Hughes K.W."/>
            <person name="Mata J.L."/>
            <person name="Ishikawa N.K."/>
            <person name="Vargas-Isla R."/>
            <person name="Ushijima S."/>
            <person name="Smith C.A."/>
            <person name="Donoghue J."/>
            <person name="Ahrendt S."/>
            <person name="Andreopoulos W."/>
            <person name="He G."/>
            <person name="LaButti K."/>
            <person name="Lipzen A."/>
            <person name="Ng V."/>
            <person name="Riley R."/>
            <person name="Sandor L."/>
            <person name="Barry K."/>
            <person name="Martinez A.T."/>
            <person name="Xiao Y."/>
            <person name="Gibbons J.G."/>
            <person name="Terashima K."/>
            <person name="Grigoriev I.V."/>
            <person name="Hibbett D."/>
        </authorList>
    </citation>
    <scope>NUCLEOTIDE SEQUENCE</scope>
    <source>
        <strain evidence="8">Sp2 HRB7682 ss15</strain>
    </source>
</reference>
<organism evidence="8 9">
    <name type="scientific">Lentinula lateritia</name>
    <dbReference type="NCBI Taxonomy" id="40482"/>
    <lineage>
        <taxon>Eukaryota</taxon>
        <taxon>Fungi</taxon>
        <taxon>Dikarya</taxon>
        <taxon>Basidiomycota</taxon>
        <taxon>Agaricomycotina</taxon>
        <taxon>Agaricomycetes</taxon>
        <taxon>Agaricomycetidae</taxon>
        <taxon>Agaricales</taxon>
        <taxon>Marasmiineae</taxon>
        <taxon>Omphalotaceae</taxon>
        <taxon>Lentinula</taxon>
    </lineage>
</organism>
<protein>
    <recommendedName>
        <fullName evidence="10">WD40 repeat-like protein</fullName>
    </recommendedName>
</protein>
<dbReference type="InterPro" id="IPR001680">
    <property type="entry name" value="WD40_rpt"/>
</dbReference>
<sequence>MSQAAQPWYEDLQQPHPFIFRTKIGLRARIRCIVPFPELWSNRSAMTTVWSNTKLFDPELAQRLDSLALDQTKWKKMIDHFKETLVVAEEQTLSIIWPSGSARSIQIELDKLTKTKVIPTDKINVAWALSPDKPYEPFVLFSYSKLVYIFNVHTEATEGCLRGHGGEITSIVVHPRAAHIFCTTSRDFTSRLYDLTRRPQLKPNNPPWPPSLKPSLAGPAHGLDMSFEEGNGIGRCVLILMGGRSGGHQAEVFGAAFHDSYPIIATCGMDRTIKIWHISYFSGRSEQKLLREDKPLFSSSMIHKARVLSVNWLTSDVLLTHSAPAKMLMIAKPPASTEGQASTRSSDSSFTMQYDQDEPGSLTSWKWLSIKRFFPLGWDKAASRQQVLRGFGSDYQESASFRMLSSYFFPSQTSQYITPTLYLSRGSEVPFVVYSYPNTRHLNIVNMKLFKPLLPSPSPPDEGNKSIYPVQNRQIQGWEIALGSTSYTDETLETCIMISGGKMIVAGGSKGSLWFLTVRSS</sequence>
<keyword evidence="5" id="KW-0804">Transcription</keyword>
<dbReference type="SMART" id="SM00320">
    <property type="entry name" value="WD40"/>
    <property type="match status" value="2"/>
</dbReference>
<dbReference type="EMBL" id="JANVFS010000011">
    <property type="protein sequence ID" value="KAJ4484777.1"/>
    <property type="molecule type" value="Genomic_DNA"/>
</dbReference>
<evidence type="ECO:0000256" key="7">
    <source>
        <dbReference type="SAM" id="MobiDB-lite"/>
    </source>
</evidence>
<feature type="compositionally biased region" description="Polar residues" evidence="7">
    <location>
        <begin position="337"/>
        <end position="353"/>
    </location>
</feature>
<gene>
    <name evidence="8" type="ORF">C8J55DRAFT_604745</name>
</gene>
<keyword evidence="4" id="KW-0805">Transcription regulation</keyword>
<evidence type="ECO:0000256" key="6">
    <source>
        <dbReference type="PROSITE-ProRule" id="PRU00221"/>
    </source>
</evidence>
<dbReference type="PROSITE" id="PS50082">
    <property type="entry name" value="WD_REPEATS_2"/>
    <property type="match status" value="1"/>
</dbReference>
<dbReference type="Proteomes" id="UP001150238">
    <property type="component" value="Unassembled WGS sequence"/>
</dbReference>
<keyword evidence="3" id="KW-0677">Repeat</keyword>
<evidence type="ECO:0000256" key="5">
    <source>
        <dbReference type="ARBA" id="ARBA00023163"/>
    </source>
</evidence>
<dbReference type="PROSITE" id="PS50294">
    <property type="entry name" value="WD_REPEATS_REGION"/>
    <property type="match status" value="1"/>
</dbReference>
<comment type="caution">
    <text evidence="8">The sequence shown here is derived from an EMBL/GenBank/DDBJ whole genome shotgun (WGS) entry which is preliminary data.</text>
</comment>
<accession>A0A9W9AK77</accession>
<evidence type="ECO:0008006" key="10">
    <source>
        <dbReference type="Google" id="ProtNLM"/>
    </source>
</evidence>
<comment type="similarity">
    <text evidence="1">Belongs to the WD repeat ESC family.</text>
</comment>
<proteinExistence type="inferred from homology"/>
<dbReference type="Gene3D" id="2.130.10.10">
    <property type="entry name" value="YVTN repeat-like/Quinoprotein amine dehydrogenase"/>
    <property type="match status" value="1"/>
</dbReference>
<evidence type="ECO:0000256" key="4">
    <source>
        <dbReference type="ARBA" id="ARBA00023015"/>
    </source>
</evidence>
<dbReference type="PANTHER" id="PTHR10253">
    <property type="entry name" value="POLYCOMB PROTEIN"/>
    <property type="match status" value="1"/>
</dbReference>
<dbReference type="SUPFAM" id="SSF50978">
    <property type="entry name" value="WD40 repeat-like"/>
    <property type="match status" value="1"/>
</dbReference>